<dbReference type="Pfam" id="PF09720">
    <property type="entry name" value="Unstab_antitox"/>
    <property type="match status" value="1"/>
</dbReference>
<dbReference type="AlphaFoldDB" id="A8YMU2"/>
<dbReference type="SMR" id="A8YMU2"/>
<gene>
    <name evidence="1" type="ORF">IPF_1067</name>
</gene>
<accession>A8YMU2</accession>
<reference evidence="1" key="1">
    <citation type="submission" date="2007-08" db="EMBL/GenBank/DDBJ databases">
        <authorList>
            <person name="Frangeul L."/>
        </authorList>
    </citation>
    <scope>NUCLEOTIDE SEQUENCE</scope>
    <source>
        <strain evidence="1">PCC 7806</strain>
    </source>
</reference>
<organism evidence="1">
    <name type="scientific">Microcystis aeruginosa (strain PCC 7806)</name>
    <dbReference type="NCBI Taxonomy" id="267872"/>
    <lineage>
        <taxon>Bacteria</taxon>
        <taxon>Bacillati</taxon>
        <taxon>Cyanobacteriota</taxon>
        <taxon>Cyanophyceae</taxon>
        <taxon>Oscillatoriophycideae</taxon>
        <taxon>Chroococcales</taxon>
        <taxon>Microcystaceae</taxon>
        <taxon>Microcystis</taxon>
    </lineage>
</organism>
<sequence>MRRAMGSIEQLTEEILSLPSVSRALLADKLVESLEFDTDSTIQAVWVTEAKRRRGEVRDGSVQPISGEEALAQVRRLIEP</sequence>
<proteinExistence type="predicted"/>
<protein>
    <recommendedName>
        <fullName evidence="2">Addiction module component</fullName>
    </recommendedName>
</protein>
<evidence type="ECO:0000313" key="1">
    <source>
        <dbReference type="EMBL" id="CAO88280.1"/>
    </source>
</evidence>
<evidence type="ECO:0008006" key="2">
    <source>
        <dbReference type="Google" id="ProtNLM"/>
    </source>
</evidence>
<name>A8YMU2_MICA7</name>
<dbReference type="InterPro" id="IPR013406">
    <property type="entry name" value="CHP02574_addiction_mod"/>
</dbReference>
<dbReference type="EMBL" id="AM778958">
    <property type="protein sequence ID" value="CAO88280.1"/>
    <property type="molecule type" value="Genomic_DNA"/>
</dbReference>